<name>A0A7R8XKN8_9CRUS</name>
<keyword evidence="3" id="KW-1185">Reference proteome</keyword>
<dbReference type="Proteomes" id="UP000677054">
    <property type="component" value="Unassembled WGS sequence"/>
</dbReference>
<protein>
    <submittedName>
        <fullName evidence="2">Uncharacterized protein</fullName>
    </submittedName>
</protein>
<evidence type="ECO:0000313" key="2">
    <source>
        <dbReference type="EMBL" id="CAD7248894.1"/>
    </source>
</evidence>
<dbReference type="EMBL" id="LR901564">
    <property type="protein sequence ID" value="CAD7248894.1"/>
    <property type="molecule type" value="Genomic_DNA"/>
</dbReference>
<evidence type="ECO:0000313" key="3">
    <source>
        <dbReference type="Proteomes" id="UP000677054"/>
    </source>
</evidence>
<proteinExistence type="predicted"/>
<feature type="region of interest" description="Disordered" evidence="1">
    <location>
        <begin position="54"/>
        <end position="74"/>
    </location>
</feature>
<organism evidence="2">
    <name type="scientific">Darwinula stevensoni</name>
    <dbReference type="NCBI Taxonomy" id="69355"/>
    <lineage>
        <taxon>Eukaryota</taxon>
        <taxon>Metazoa</taxon>
        <taxon>Ecdysozoa</taxon>
        <taxon>Arthropoda</taxon>
        <taxon>Crustacea</taxon>
        <taxon>Oligostraca</taxon>
        <taxon>Ostracoda</taxon>
        <taxon>Podocopa</taxon>
        <taxon>Podocopida</taxon>
        <taxon>Darwinulocopina</taxon>
        <taxon>Darwinuloidea</taxon>
        <taxon>Darwinulidae</taxon>
        <taxon>Darwinula</taxon>
    </lineage>
</organism>
<dbReference type="EMBL" id="CAJPEV010002047">
    <property type="protein sequence ID" value="CAG0895437.1"/>
    <property type="molecule type" value="Genomic_DNA"/>
</dbReference>
<evidence type="ECO:0000256" key="1">
    <source>
        <dbReference type="SAM" id="MobiDB-lite"/>
    </source>
</evidence>
<accession>A0A7R8XKN8</accession>
<sequence length="295" mass="33300">MALTNLIMYNAVPILPPRDDTGPVVLDSSDMVRDITLLGFYDLFRFWVDGLSTPNTPRSPVDTPSETPSGSANPALNQVFTFSDEDIQAYNNGVGRRERGPRREKTWRGRKVRVRRRTGVLKKRSVVVDHHPVDLDEILRREDSDTSHVKDSQHAVAQCFTPGYKPVPVPSPLPSTDWRDVGRDLKIIADDFKQRHDVPSSLTVLDLEGIGYVKKRDYRSGDEEDHVFDMVSSDPVCLPIGLEEDPRQVSPLKPCLMHIRSPLSRGLDHFKGTIKFNDIGIQYTLPPLAFSVFEL</sequence>
<reference evidence="2" key="1">
    <citation type="submission" date="2020-11" db="EMBL/GenBank/DDBJ databases">
        <authorList>
            <person name="Tran Van P."/>
        </authorList>
    </citation>
    <scope>NUCLEOTIDE SEQUENCE</scope>
</reference>
<gene>
    <name evidence="2" type="ORF">DSTB1V02_LOCUS8701</name>
</gene>
<dbReference type="AlphaFoldDB" id="A0A7R8XKN8"/>